<evidence type="ECO:0000256" key="5">
    <source>
        <dbReference type="ARBA" id="ARBA00023136"/>
    </source>
</evidence>
<dbReference type="InterPro" id="IPR042217">
    <property type="entry name" value="T4SS_VirB10/TrbI"/>
</dbReference>
<evidence type="ECO:0000256" key="1">
    <source>
        <dbReference type="ARBA" id="ARBA00004167"/>
    </source>
</evidence>
<dbReference type="RefSeq" id="WP_044436864.1">
    <property type="nucleotide sequence ID" value="NZ_BJYZ01000032.1"/>
</dbReference>
<protein>
    <submittedName>
        <fullName evidence="8">Uncharacterized protein</fullName>
    </submittedName>
</protein>
<evidence type="ECO:0000256" key="2">
    <source>
        <dbReference type="ARBA" id="ARBA00010265"/>
    </source>
</evidence>
<reference evidence="8 9" key="1">
    <citation type="submission" date="2019-07" db="EMBL/GenBank/DDBJ databases">
        <title>Whole genome shotgun sequence of Skermanella aerolata NBRC 106429.</title>
        <authorList>
            <person name="Hosoyama A."/>
            <person name="Uohara A."/>
            <person name="Ohji S."/>
            <person name="Ichikawa N."/>
        </authorList>
    </citation>
    <scope>NUCLEOTIDE SEQUENCE [LARGE SCALE GENOMIC DNA]</scope>
    <source>
        <strain evidence="8 9">NBRC 106429</strain>
    </source>
</reference>
<accession>A0A512DZA3</accession>
<dbReference type="Proteomes" id="UP000321523">
    <property type="component" value="Unassembled WGS sequence"/>
</dbReference>
<comment type="similarity">
    <text evidence="2">Belongs to the TrbI/VirB10 family.</text>
</comment>
<dbReference type="Gene3D" id="2.40.128.260">
    <property type="entry name" value="Type IV secretion system, VirB10/TraB/TrbI"/>
    <property type="match status" value="1"/>
</dbReference>
<evidence type="ECO:0000256" key="6">
    <source>
        <dbReference type="SAM" id="MobiDB-lite"/>
    </source>
</evidence>
<name>A0A512DZA3_9PROT</name>
<evidence type="ECO:0000313" key="9">
    <source>
        <dbReference type="Proteomes" id="UP000321523"/>
    </source>
</evidence>
<feature type="transmembrane region" description="Helical" evidence="7">
    <location>
        <begin position="30"/>
        <end position="49"/>
    </location>
</feature>
<sequence>MNSYQKESHPGDDGIDEPAREYGGRFNRRTLLLGGASGVAILGALYALAGITTEPQREEPKGLQPASISARVPEATPPNVPKVETPSVQDPGRSQPDQGLEHRTQPARPIPKNFKVSVLAFGNKHMTPVLSPLLEGSSTVREGRNGSSGGIPVAADVGQQEGRASVKEDFYTGGGGRSKQGLYHPHSLQPELSGCVLKAGEELIIQNPNPVRTELPGQVRGILIEDAYGRIFLGGGRVRECLAIPAGSTVMTEVNATGVSRGDMRVQMCATRVDLLGGGIMPMACSPALGQDGASGVEAESDYAWSGIATGILIEGALSFVGALGGLIEGPAGVAVNVGTRGIRGAGGEYVNRELMRPPVLTMRSGAIYRIQINSDIPFPEK</sequence>
<organism evidence="8 9">
    <name type="scientific">Skermanella aerolata</name>
    <dbReference type="NCBI Taxonomy" id="393310"/>
    <lineage>
        <taxon>Bacteria</taxon>
        <taxon>Pseudomonadati</taxon>
        <taxon>Pseudomonadota</taxon>
        <taxon>Alphaproteobacteria</taxon>
        <taxon>Rhodospirillales</taxon>
        <taxon>Azospirillaceae</taxon>
        <taxon>Skermanella</taxon>
    </lineage>
</organism>
<evidence type="ECO:0000256" key="7">
    <source>
        <dbReference type="SAM" id="Phobius"/>
    </source>
</evidence>
<dbReference type="AlphaFoldDB" id="A0A512DZA3"/>
<dbReference type="CDD" id="cd16429">
    <property type="entry name" value="VirB10"/>
    <property type="match status" value="1"/>
</dbReference>
<gene>
    <name evidence="8" type="ORF">SAE02_59650</name>
</gene>
<dbReference type="InterPro" id="IPR005498">
    <property type="entry name" value="T4SS_VirB10/TraB/TrbI"/>
</dbReference>
<feature type="region of interest" description="Disordered" evidence="6">
    <location>
        <begin position="54"/>
        <end position="108"/>
    </location>
</feature>
<dbReference type="EMBL" id="BJYZ01000032">
    <property type="protein sequence ID" value="GEO41817.1"/>
    <property type="molecule type" value="Genomic_DNA"/>
</dbReference>
<keyword evidence="5 7" id="KW-0472">Membrane</keyword>
<evidence type="ECO:0000256" key="3">
    <source>
        <dbReference type="ARBA" id="ARBA00022692"/>
    </source>
</evidence>
<evidence type="ECO:0000313" key="8">
    <source>
        <dbReference type="EMBL" id="GEO41817.1"/>
    </source>
</evidence>
<comment type="subcellular location">
    <subcellularLocation>
        <location evidence="1">Membrane</location>
        <topology evidence="1">Single-pass membrane protein</topology>
    </subcellularLocation>
</comment>
<proteinExistence type="inferred from homology"/>
<feature type="region of interest" description="Disordered" evidence="6">
    <location>
        <begin position="1"/>
        <end position="21"/>
    </location>
</feature>
<keyword evidence="9" id="KW-1185">Reference proteome</keyword>
<comment type="caution">
    <text evidence="8">The sequence shown here is derived from an EMBL/GenBank/DDBJ whole genome shotgun (WGS) entry which is preliminary data.</text>
</comment>
<keyword evidence="3 7" id="KW-0812">Transmembrane</keyword>
<dbReference type="Pfam" id="PF03743">
    <property type="entry name" value="TrbI"/>
    <property type="match status" value="1"/>
</dbReference>
<evidence type="ECO:0000256" key="4">
    <source>
        <dbReference type="ARBA" id="ARBA00022989"/>
    </source>
</evidence>
<dbReference type="GO" id="GO:0016020">
    <property type="term" value="C:membrane"/>
    <property type="evidence" value="ECO:0007669"/>
    <property type="project" value="UniProtKB-SubCell"/>
</dbReference>
<keyword evidence="4 7" id="KW-1133">Transmembrane helix</keyword>